<evidence type="ECO:0000256" key="5">
    <source>
        <dbReference type="ARBA" id="ARBA00023136"/>
    </source>
</evidence>
<dbReference type="OMA" id="DEWHDAP"/>
<dbReference type="Pfam" id="PF01545">
    <property type="entry name" value="Cation_efflux"/>
    <property type="match status" value="1"/>
</dbReference>
<dbReference type="Proteomes" id="UP000013827">
    <property type="component" value="Unassembled WGS sequence"/>
</dbReference>
<sequence length="279" mass="28871">MDDEGDGKERAAGPGLCCGSTTLSALWATFAFNTVFTLAQCFGAVLANSVALLSDTGTMFVDSLTYACNIGAEYLKVRGASERTAAAVDLSAAGLSTVALLAITAFTIDEALQRLLATGEGDKGGEVEEVNGPLMFVFTAVNLAIDVGMLGSILLRDRGGWSAVLSSSRRATVCEPPSEGGGNAGMGIGSSGSSGDLNVWSALAHVLTDTMRTVTEMTCSVIVMVSESTDSSRIDAIAALAVSAIIFGVALLVAYEAVAQWRACCARQRARQQQSTQMR</sequence>
<dbReference type="PaxDb" id="2903-EOD16018"/>
<dbReference type="SUPFAM" id="SSF161111">
    <property type="entry name" value="Cation efflux protein transmembrane domain-like"/>
    <property type="match status" value="1"/>
</dbReference>
<dbReference type="InterPro" id="IPR058533">
    <property type="entry name" value="Cation_efflux_TM"/>
</dbReference>
<keyword evidence="5 6" id="KW-0472">Membrane</keyword>
<dbReference type="InterPro" id="IPR027469">
    <property type="entry name" value="Cation_efflux_TMD_sf"/>
</dbReference>
<evidence type="ECO:0000313" key="9">
    <source>
        <dbReference type="Proteomes" id="UP000013827"/>
    </source>
</evidence>
<dbReference type="EnsemblProtists" id="EOD16018">
    <property type="protein sequence ID" value="EOD16018"/>
    <property type="gene ID" value="EMIHUDRAFT_211062"/>
</dbReference>
<keyword evidence="3" id="KW-0406">Ion transport</keyword>
<feature type="transmembrane region" description="Helical" evidence="6">
    <location>
        <begin position="234"/>
        <end position="255"/>
    </location>
</feature>
<dbReference type="PANTHER" id="PTHR11562:SF17">
    <property type="entry name" value="RE54080P-RELATED"/>
    <property type="match status" value="1"/>
</dbReference>
<evidence type="ECO:0000313" key="8">
    <source>
        <dbReference type="EnsemblProtists" id="EOD16018"/>
    </source>
</evidence>
<keyword evidence="9" id="KW-1185">Reference proteome</keyword>
<feature type="domain" description="Cation efflux protein transmembrane" evidence="7">
    <location>
        <begin position="26"/>
        <end position="258"/>
    </location>
</feature>
<accession>A0A0D3IXN3</accession>
<dbReference type="GO" id="GO:0005886">
    <property type="term" value="C:plasma membrane"/>
    <property type="evidence" value="ECO:0007669"/>
    <property type="project" value="TreeGrafter"/>
</dbReference>
<reference evidence="9" key="1">
    <citation type="journal article" date="2013" name="Nature">
        <title>Pan genome of the phytoplankton Emiliania underpins its global distribution.</title>
        <authorList>
            <person name="Read B.A."/>
            <person name="Kegel J."/>
            <person name="Klute M.J."/>
            <person name="Kuo A."/>
            <person name="Lefebvre S.C."/>
            <person name="Maumus F."/>
            <person name="Mayer C."/>
            <person name="Miller J."/>
            <person name="Monier A."/>
            <person name="Salamov A."/>
            <person name="Young J."/>
            <person name="Aguilar M."/>
            <person name="Claverie J.M."/>
            <person name="Frickenhaus S."/>
            <person name="Gonzalez K."/>
            <person name="Herman E.K."/>
            <person name="Lin Y.C."/>
            <person name="Napier J."/>
            <person name="Ogata H."/>
            <person name="Sarno A.F."/>
            <person name="Shmutz J."/>
            <person name="Schroeder D."/>
            <person name="de Vargas C."/>
            <person name="Verret F."/>
            <person name="von Dassow P."/>
            <person name="Valentin K."/>
            <person name="Van de Peer Y."/>
            <person name="Wheeler G."/>
            <person name="Dacks J.B."/>
            <person name="Delwiche C.F."/>
            <person name="Dyhrman S.T."/>
            <person name="Glockner G."/>
            <person name="John U."/>
            <person name="Richards T."/>
            <person name="Worden A.Z."/>
            <person name="Zhang X."/>
            <person name="Grigoriev I.V."/>
            <person name="Allen A.E."/>
            <person name="Bidle K."/>
            <person name="Borodovsky M."/>
            <person name="Bowler C."/>
            <person name="Brownlee C."/>
            <person name="Cock J.M."/>
            <person name="Elias M."/>
            <person name="Gladyshev V.N."/>
            <person name="Groth M."/>
            <person name="Guda C."/>
            <person name="Hadaegh A."/>
            <person name="Iglesias-Rodriguez M.D."/>
            <person name="Jenkins J."/>
            <person name="Jones B.M."/>
            <person name="Lawson T."/>
            <person name="Leese F."/>
            <person name="Lindquist E."/>
            <person name="Lobanov A."/>
            <person name="Lomsadze A."/>
            <person name="Malik S.B."/>
            <person name="Marsh M.E."/>
            <person name="Mackinder L."/>
            <person name="Mock T."/>
            <person name="Mueller-Roeber B."/>
            <person name="Pagarete A."/>
            <person name="Parker M."/>
            <person name="Probert I."/>
            <person name="Quesneville H."/>
            <person name="Raines C."/>
            <person name="Rensing S.A."/>
            <person name="Riano-Pachon D.M."/>
            <person name="Richier S."/>
            <person name="Rokitta S."/>
            <person name="Shiraiwa Y."/>
            <person name="Soanes D.M."/>
            <person name="van der Giezen M."/>
            <person name="Wahlund T.M."/>
            <person name="Williams B."/>
            <person name="Wilson W."/>
            <person name="Wolfe G."/>
            <person name="Wurch L.L."/>
        </authorList>
    </citation>
    <scope>NUCLEOTIDE SEQUENCE</scope>
</reference>
<dbReference type="KEGG" id="ehx:EMIHUDRAFT_211062"/>
<protein>
    <recommendedName>
        <fullName evidence="7">Cation efflux protein transmembrane domain-containing protein</fullName>
    </recommendedName>
</protein>
<dbReference type="RefSeq" id="XP_005768447.1">
    <property type="nucleotide sequence ID" value="XM_005768390.1"/>
</dbReference>
<keyword evidence="3" id="KW-0864">Zinc transport</keyword>
<dbReference type="PANTHER" id="PTHR11562">
    <property type="entry name" value="CATION EFFLUX PROTEIN/ ZINC TRANSPORTER"/>
    <property type="match status" value="1"/>
</dbReference>
<proteinExistence type="predicted"/>
<dbReference type="Gene3D" id="1.20.1510.10">
    <property type="entry name" value="Cation efflux protein transmembrane domain"/>
    <property type="match status" value="1"/>
</dbReference>
<keyword evidence="3" id="KW-0862">Zinc</keyword>
<dbReference type="GO" id="GO:0005385">
    <property type="term" value="F:zinc ion transmembrane transporter activity"/>
    <property type="evidence" value="ECO:0007669"/>
    <property type="project" value="TreeGrafter"/>
</dbReference>
<evidence type="ECO:0000256" key="2">
    <source>
        <dbReference type="ARBA" id="ARBA00022692"/>
    </source>
</evidence>
<dbReference type="HOGENOM" id="CLU_999036_0_0_1"/>
<keyword evidence="2 6" id="KW-0812">Transmembrane</keyword>
<evidence type="ECO:0000256" key="4">
    <source>
        <dbReference type="ARBA" id="ARBA00022989"/>
    </source>
</evidence>
<keyword evidence="4 6" id="KW-1133">Transmembrane helix</keyword>
<organism evidence="8 9">
    <name type="scientific">Emiliania huxleyi (strain CCMP1516)</name>
    <dbReference type="NCBI Taxonomy" id="280463"/>
    <lineage>
        <taxon>Eukaryota</taxon>
        <taxon>Haptista</taxon>
        <taxon>Haptophyta</taxon>
        <taxon>Prymnesiophyceae</taxon>
        <taxon>Isochrysidales</taxon>
        <taxon>Noelaerhabdaceae</taxon>
        <taxon>Emiliania</taxon>
    </lineage>
</organism>
<keyword evidence="3" id="KW-0813">Transport</keyword>
<name>A0A0D3IXN3_EMIH1</name>
<dbReference type="AlphaFoldDB" id="A0A0D3IXN3"/>
<evidence type="ECO:0000256" key="3">
    <source>
        <dbReference type="ARBA" id="ARBA00022906"/>
    </source>
</evidence>
<reference evidence="8" key="2">
    <citation type="submission" date="2024-10" db="UniProtKB">
        <authorList>
            <consortium name="EnsemblProtists"/>
        </authorList>
    </citation>
    <scope>IDENTIFICATION</scope>
</reference>
<evidence type="ECO:0000256" key="1">
    <source>
        <dbReference type="ARBA" id="ARBA00004141"/>
    </source>
</evidence>
<evidence type="ECO:0000259" key="7">
    <source>
        <dbReference type="Pfam" id="PF01545"/>
    </source>
</evidence>
<dbReference type="GeneID" id="17262123"/>
<comment type="subcellular location">
    <subcellularLocation>
        <location evidence="1">Membrane</location>
        <topology evidence="1">Multi-pass membrane protein</topology>
    </subcellularLocation>
</comment>
<dbReference type="InterPro" id="IPR050681">
    <property type="entry name" value="CDF/SLC30A"/>
</dbReference>
<feature type="transmembrane region" description="Helical" evidence="6">
    <location>
        <begin position="86"/>
        <end position="108"/>
    </location>
</feature>
<evidence type="ECO:0000256" key="6">
    <source>
        <dbReference type="SAM" id="Phobius"/>
    </source>
</evidence>